<dbReference type="Pfam" id="PF01051">
    <property type="entry name" value="Rep3_N"/>
    <property type="match status" value="1"/>
</dbReference>
<comment type="similarity">
    <text evidence="1">Belongs to the initiator RepB protein family.</text>
</comment>
<protein>
    <submittedName>
        <fullName evidence="3">Replication protein</fullName>
    </submittedName>
</protein>
<keyword evidence="4" id="KW-1185">Reference proteome</keyword>
<dbReference type="Gene3D" id="1.10.10.10">
    <property type="entry name" value="Winged helix-like DNA-binding domain superfamily/Winged helix DNA-binding domain"/>
    <property type="match status" value="2"/>
</dbReference>
<dbReference type="InterPro" id="IPR036390">
    <property type="entry name" value="WH_DNA-bd_sf"/>
</dbReference>
<dbReference type="EMBL" id="LNQR01000061">
    <property type="protein sequence ID" value="KWT85465.1"/>
    <property type="molecule type" value="Genomic_DNA"/>
</dbReference>
<dbReference type="SUPFAM" id="SSF46785">
    <property type="entry name" value="Winged helix' DNA-binding domain"/>
    <property type="match status" value="2"/>
</dbReference>
<feature type="domain" description="Initiator Rep protein WH1" evidence="2">
    <location>
        <begin position="10"/>
        <end position="152"/>
    </location>
</feature>
<gene>
    <name evidence="3" type="ORF">ASN18_1717</name>
</gene>
<evidence type="ECO:0000313" key="3">
    <source>
        <dbReference type="EMBL" id="KWT85465.1"/>
    </source>
</evidence>
<evidence type="ECO:0000259" key="2">
    <source>
        <dbReference type="Pfam" id="PF01051"/>
    </source>
</evidence>
<comment type="caution">
    <text evidence="3">The sequence shown here is derived from an EMBL/GenBank/DDBJ whole genome shotgun (WGS) entry which is preliminary data.</text>
</comment>
<dbReference type="InterPro" id="IPR036388">
    <property type="entry name" value="WH-like_DNA-bd_sf"/>
</dbReference>
<dbReference type="Pfam" id="PF21205">
    <property type="entry name" value="Rep3_C"/>
    <property type="match status" value="1"/>
</dbReference>
<proteinExistence type="inferred from homology"/>
<reference evidence="3 4" key="1">
    <citation type="submission" date="2015-11" db="EMBL/GenBank/DDBJ databases">
        <authorList>
            <person name="Lin W."/>
        </authorList>
    </citation>
    <scope>NUCLEOTIDE SEQUENCE [LARGE SCALE GENOMIC DNA]</scope>
    <source>
        <strain evidence="3 4">HCH-1</strain>
    </source>
</reference>
<accession>A0ABR5SGJ9</accession>
<dbReference type="Proteomes" id="UP000060487">
    <property type="component" value="Unassembled WGS sequence"/>
</dbReference>
<organism evidence="3 4">
    <name type="scientific">Candidatus Magnetominusculus xianensis</name>
    <dbReference type="NCBI Taxonomy" id="1748249"/>
    <lineage>
        <taxon>Bacteria</taxon>
        <taxon>Pseudomonadati</taxon>
        <taxon>Nitrospirota</taxon>
        <taxon>Nitrospiria</taxon>
        <taxon>Nitrospirales</taxon>
        <taxon>Nitrospiraceae</taxon>
        <taxon>Candidatus Magnetominusculus</taxon>
    </lineage>
</organism>
<dbReference type="InterPro" id="IPR000525">
    <property type="entry name" value="Initiator_Rep_WH1"/>
</dbReference>
<name>A0ABR5SGJ9_9BACT</name>
<evidence type="ECO:0000313" key="4">
    <source>
        <dbReference type="Proteomes" id="UP000060487"/>
    </source>
</evidence>
<dbReference type="RefSeq" id="WP_085052335.1">
    <property type="nucleotide sequence ID" value="NZ_LNQR01000061.1"/>
</dbReference>
<sequence>MAKKNLKQLVVKSNELIEAHYRLSLNEQKIILCMISKIKPDDKDFTPIRISVEELTAMLDVSGKYHAEIRKLANSLRHRDLHIHNPQEEFYLDTSWLSASKYYYGKGYLELEFSAMLKPYLLELRERFTAYQLQNVIRLNSLYSIRLYELLKQYGKIGKREFEVIELRKILGIADNEYKLYNDFKRNVILTAQTELSAKTDLQFTFDEKKTGRAVTGLIVHVFTRLPEPPTDSIAADFTITDQYDLAVSKLPEYERGLFQRLQKTYLLSKKQAHEIVTVYLPRDGKERIESVLDYCHTYHKKALKVDRKAHLGAITWTALKEVWQVQPELFQEPVKKSTKIEISQEPTPEERAEVKKLLAEWRQKYDSH</sequence>
<evidence type="ECO:0000256" key="1">
    <source>
        <dbReference type="ARBA" id="ARBA00038283"/>
    </source>
</evidence>